<evidence type="ECO:0000259" key="1">
    <source>
        <dbReference type="Pfam" id="PF23343"/>
    </source>
</evidence>
<dbReference type="EMBL" id="MK249219">
    <property type="protein sequence ID" value="QCQ85073.1"/>
    <property type="molecule type" value="Genomic_DNA"/>
</dbReference>
<dbReference type="Pfam" id="PF23343">
    <property type="entry name" value="REP_ORF2-G2P"/>
    <property type="match status" value="1"/>
</dbReference>
<protein>
    <submittedName>
        <fullName evidence="2">Replication initiator protein</fullName>
    </submittedName>
</protein>
<feature type="domain" description="Replication-associated protein ORF2/G2P" evidence="1">
    <location>
        <begin position="69"/>
        <end position="182"/>
    </location>
</feature>
<proteinExistence type="predicted"/>
<accession>A0A4V1F5H4</accession>
<dbReference type="InterPro" id="IPR056906">
    <property type="entry name" value="ORF2/G2P_dom"/>
</dbReference>
<evidence type="ECO:0000313" key="2">
    <source>
        <dbReference type="EMBL" id="QCQ85073.1"/>
    </source>
</evidence>
<name>A0A4V1F5H4_9VIRU</name>
<dbReference type="Proteomes" id="UP000324316">
    <property type="component" value="Segment"/>
</dbReference>
<reference evidence="2" key="1">
    <citation type="submission" date="2018-12" db="EMBL/GenBank/DDBJ databases">
        <title>Singled stranded DNA viruses identified in blackflies (Austrosimulium ungulatum) sampled in New Zealand.</title>
        <authorList>
            <person name="Kraberger S."/>
            <person name="Fontenele R.S."/>
            <person name="Schmidlin K."/>
            <person name="Walters M."/>
            <person name="Varsani A."/>
        </authorList>
    </citation>
    <scope>NUCLEOTIDE SEQUENCE [LARGE SCALE GENOMIC DNA]</scope>
    <source>
        <strain evidence="2">174</strain>
    </source>
</reference>
<organism evidence="2">
    <name type="scientific">Blackfly microvirus SF02</name>
    <dbReference type="NCBI Taxonomy" id="2576452"/>
    <lineage>
        <taxon>Viruses</taxon>
        <taxon>Monodnaviria</taxon>
        <taxon>Sangervirae</taxon>
        <taxon>Phixviricota</taxon>
        <taxon>Malgrandaviricetes</taxon>
        <taxon>Petitvirales</taxon>
        <taxon>Microviridae</taxon>
        <taxon>Microvirus</taxon>
    </lineage>
</organism>
<sequence length="296" mass="33990">MACLHPQTAYWSKVVNPSGKRSLVFQLADALSPIKVEIKCGQCINCRIQHAAQSAVRCVHEAKSHDVSSFVTLTYSNKNLPVDGGLHHYDFQLFLKRLRARSDFKFKMVMCGEYGEVTNRPHYHALLFGCDFSDRKFYKKTPIGHTLDTSVLLEDCWQLGLCTVGDVTYESCRYVTGYITKKITGPKADDHYMGRRPDYIVWGNGIGKAHFDKYGAAYYDNDFVIVDGKRMKIPRYYDTKFELVDSERLADVKKVRVRKALSRKRSDPDKDTPRRSWTVEQVGLSAIARKDRDYET</sequence>